<accession>A0A940N247</accession>
<dbReference type="PROSITE" id="PS01124">
    <property type="entry name" value="HTH_ARAC_FAMILY_2"/>
    <property type="match status" value="1"/>
</dbReference>
<sequence length="299" mass="33169">MSGKNNIGMEYFRPTQASILTTRSGHPAPIAIGRIRGMASDKPLSRHIVEDAFLFCLARAPCRSDMTCDGRSMSVRLAQPGQIRAYDYRHDWTCVLMDDFDQVNWHIPRAVFEALEPDHRGTVFSELSVPEASSLVDPVARQLADLVEPAFLSPEATNTLFVDHLSWAAVAHFAKTYGTYKPISPKGGPRLSPRQERLAKEMIAARLDGEVRLAEMATACGLSVSHFSRAFRATTGTPPHRWLLQRRIEQAKAMLANPRVTVAEVAAATGFFDQSHLTRVFTRQVGTAPSAWRKGQALR</sequence>
<dbReference type="RefSeq" id="WP_209375973.1">
    <property type="nucleotide sequence ID" value="NZ_JAGIZA010000015.1"/>
</dbReference>
<dbReference type="SUPFAM" id="SSF46689">
    <property type="entry name" value="Homeodomain-like"/>
    <property type="match status" value="2"/>
</dbReference>
<dbReference type="InterPro" id="IPR018060">
    <property type="entry name" value="HTH_AraC"/>
</dbReference>
<dbReference type="PANTHER" id="PTHR46796">
    <property type="entry name" value="HTH-TYPE TRANSCRIPTIONAL ACTIVATOR RHAS-RELATED"/>
    <property type="match status" value="1"/>
</dbReference>
<name>A0A940N247_9PROT</name>
<evidence type="ECO:0000256" key="3">
    <source>
        <dbReference type="ARBA" id="ARBA00023163"/>
    </source>
</evidence>
<keyword evidence="2" id="KW-0238">DNA-binding</keyword>
<dbReference type="PANTHER" id="PTHR46796:SF14">
    <property type="entry name" value="TRANSCRIPTIONAL REGULATORY PROTEIN"/>
    <property type="match status" value="1"/>
</dbReference>
<dbReference type="InterPro" id="IPR050204">
    <property type="entry name" value="AraC_XylS_family_regulators"/>
</dbReference>
<gene>
    <name evidence="5" type="ORF">J5Y10_20490</name>
</gene>
<dbReference type="AlphaFoldDB" id="A0A940N247"/>
<keyword evidence="1" id="KW-0805">Transcription regulation</keyword>
<dbReference type="GO" id="GO:0043565">
    <property type="term" value="F:sequence-specific DNA binding"/>
    <property type="evidence" value="ECO:0007669"/>
    <property type="project" value="InterPro"/>
</dbReference>
<dbReference type="Proteomes" id="UP000677537">
    <property type="component" value="Unassembled WGS sequence"/>
</dbReference>
<comment type="caution">
    <text evidence="5">The sequence shown here is derived from an EMBL/GenBank/DDBJ whole genome shotgun (WGS) entry which is preliminary data.</text>
</comment>
<organism evidence="5 6">
    <name type="scientific">Roseomonas indoligenes</name>
    <dbReference type="NCBI Taxonomy" id="2820811"/>
    <lineage>
        <taxon>Bacteria</taxon>
        <taxon>Pseudomonadati</taxon>
        <taxon>Pseudomonadota</taxon>
        <taxon>Alphaproteobacteria</taxon>
        <taxon>Acetobacterales</taxon>
        <taxon>Roseomonadaceae</taxon>
        <taxon>Roseomonas</taxon>
    </lineage>
</organism>
<reference evidence="5" key="1">
    <citation type="submission" date="2021-03" db="EMBL/GenBank/DDBJ databases">
        <authorList>
            <person name="So Y."/>
        </authorList>
    </citation>
    <scope>NUCLEOTIDE SEQUENCE</scope>
    <source>
        <strain evidence="5">SG15</strain>
    </source>
</reference>
<protein>
    <submittedName>
        <fullName evidence="5">Helix-turn-helix transcriptional regulator</fullName>
    </submittedName>
</protein>
<dbReference type="EMBL" id="JAGIZA010000015">
    <property type="protein sequence ID" value="MBP0495174.1"/>
    <property type="molecule type" value="Genomic_DNA"/>
</dbReference>
<dbReference type="PROSITE" id="PS00041">
    <property type="entry name" value="HTH_ARAC_FAMILY_1"/>
    <property type="match status" value="1"/>
</dbReference>
<proteinExistence type="predicted"/>
<keyword evidence="6" id="KW-1185">Reference proteome</keyword>
<dbReference type="GO" id="GO:0003700">
    <property type="term" value="F:DNA-binding transcription factor activity"/>
    <property type="evidence" value="ECO:0007669"/>
    <property type="project" value="InterPro"/>
</dbReference>
<dbReference type="Pfam" id="PF12833">
    <property type="entry name" value="HTH_18"/>
    <property type="match status" value="1"/>
</dbReference>
<dbReference type="SMART" id="SM00342">
    <property type="entry name" value="HTH_ARAC"/>
    <property type="match status" value="1"/>
</dbReference>
<evidence type="ECO:0000313" key="5">
    <source>
        <dbReference type="EMBL" id="MBP0495174.1"/>
    </source>
</evidence>
<evidence type="ECO:0000259" key="4">
    <source>
        <dbReference type="PROSITE" id="PS01124"/>
    </source>
</evidence>
<dbReference type="InterPro" id="IPR009057">
    <property type="entry name" value="Homeodomain-like_sf"/>
</dbReference>
<dbReference type="InterPro" id="IPR018062">
    <property type="entry name" value="HTH_AraC-typ_CS"/>
</dbReference>
<evidence type="ECO:0000313" key="6">
    <source>
        <dbReference type="Proteomes" id="UP000677537"/>
    </source>
</evidence>
<feature type="domain" description="HTH araC/xylS-type" evidence="4">
    <location>
        <begin position="197"/>
        <end position="295"/>
    </location>
</feature>
<evidence type="ECO:0000256" key="1">
    <source>
        <dbReference type="ARBA" id="ARBA00023015"/>
    </source>
</evidence>
<dbReference type="Gene3D" id="1.10.10.60">
    <property type="entry name" value="Homeodomain-like"/>
    <property type="match status" value="2"/>
</dbReference>
<keyword evidence="3" id="KW-0804">Transcription</keyword>
<evidence type="ECO:0000256" key="2">
    <source>
        <dbReference type="ARBA" id="ARBA00023125"/>
    </source>
</evidence>